<gene>
    <name evidence="3" type="primary">traG</name>
    <name evidence="3" type="ORF">Lche_0791</name>
</gene>
<evidence type="ECO:0000313" key="3">
    <source>
        <dbReference type="EMBL" id="KTC81750.1"/>
    </source>
</evidence>
<dbReference type="Pfam" id="PF07916">
    <property type="entry name" value="TraG_N"/>
    <property type="match status" value="1"/>
</dbReference>
<dbReference type="RefSeq" id="WP_058387441.1">
    <property type="nucleotide sequence ID" value="NZ_LNXW01000011.1"/>
</dbReference>
<feature type="transmembrane region" description="Helical" evidence="1">
    <location>
        <begin position="369"/>
        <end position="389"/>
    </location>
</feature>
<proteinExistence type="predicted"/>
<evidence type="ECO:0000313" key="4">
    <source>
        <dbReference type="Proteomes" id="UP000054921"/>
    </source>
</evidence>
<keyword evidence="1" id="KW-0472">Membrane</keyword>
<accession>A0A0W0SEB6</accession>
<feature type="transmembrane region" description="Helical" evidence="1">
    <location>
        <begin position="56"/>
        <end position="74"/>
    </location>
</feature>
<dbReference type="OrthoDB" id="5555296at2"/>
<reference evidence="3 4" key="1">
    <citation type="submission" date="2015-11" db="EMBL/GenBank/DDBJ databases">
        <title>Genomic analysis of 38 Legionella species identifies large and diverse effector repertoires.</title>
        <authorList>
            <person name="Burstein D."/>
            <person name="Amaro F."/>
            <person name="Zusman T."/>
            <person name="Lifshitz Z."/>
            <person name="Cohen O."/>
            <person name="Gilbert J.A."/>
            <person name="Pupko T."/>
            <person name="Shuman H.A."/>
            <person name="Segal G."/>
        </authorList>
    </citation>
    <scope>NUCLEOTIDE SEQUENCE [LARGE SCALE GENOMIC DNA]</scope>
    <source>
        <strain evidence="3 4">ORW</strain>
    </source>
</reference>
<dbReference type="InterPro" id="IPR012931">
    <property type="entry name" value="TraG_N_Proteobacteria"/>
</dbReference>
<dbReference type="PATRIC" id="fig|28084.5.peg.850"/>
<feature type="transmembrane region" description="Helical" evidence="1">
    <location>
        <begin position="324"/>
        <end position="349"/>
    </location>
</feature>
<feature type="transmembrane region" description="Helical" evidence="1">
    <location>
        <begin position="29"/>
        <end position="49"/>
    </location>
</feature>
<evidence type="ECO:0000256" key="1">
    <source>
        <dbReference type="SAM" id="Phobius"/>
    </source>
</evidence>
<keyword evidence="1" id="KW-1133">Transmembrane helix</keyword>
<dbReference type="Proteomes" id="UP000054921">
    <property type="component" value="Unassembled WGS sequence"/>
</dbReference>
<keyword evidence="1" id="KW-0812">Transmembrane</keyword>
<evidence type="ECO:0000259" key="2">
    <source>
        <dbReference type="Pfam" id="PF07916"/>
    </source>
</evidence>
<feature type="domain" description="TraG N-terminal Proteobacteria" evidence="2">
    <location>
        <begin position="3"/>
        <end position="452"/>
    </location>
</feature>
<dbReference type="AlphaFoldDB" id="A0A0W0SEB6"/>
<dbReference type="STRING" id="28084.Lche_0791"/>
<comment type="caution">
    <text evidence="3">The sequence shown here is derived from an EMBL/GenBank/DDBJ whole genome shotgun (WGS) entry which is preliminary data.</text>
</comment>
<protein>
    <submittedName>
        <fullName evidence="3">Mating contact stabilization protein TraG</fullName>
    </submittedName>
</protein>
<sequence length="941" mass="103046">MITIHVLAGGELFQHVLNTITAFMKQDSFFGLLRITALIGIVMAAAGFLKTRDPMAFARWFLGYVMFVNVVLLPKTSVLIDDISSQTPKLVDNVPVVFALSASLVTTIGYGLAQSYDALLTMPDDLHYTKTGALFGSRLISASTSFRIKDPVLKEEINEYFRACVVGDIRLNRKYSVGDLAHSTDIWNLITAKASPLRMISVNGKLVACQEASKPDGQYSLRKKLDVEIKKAYTFFGVNLFGKPKNTTYEALFSTHLKSAFDYYQGLTDSSSNIFLQSMMINAMSDGVAHYQAFTDATAGIVNQQFTKSQVQHRWSWEVLGQKALWILPITHTCLTLLLFGVFPLIIALTTLPGGVKILYGYMQFFMSLQFWPVLFAILNAGMTIYGASSSAEYGQFTMVNLDKIDELHADIEGSCGYLMMLIPFLAHGLVSNLGGAFSNLATSMMSHMQGSSMSVAGEAASGSFGLGQTSFYNTTANNFSANKHDSNWTHMHGMHTEQLGSGVLKTLTGSGEAVFDVSPGMTKSHIHIADAKALTGSLNQAYEQSNQAAANESKAYQSALSNFAHRALALSQLSGHDMRLGNGISSSDSAHYSSALSQMSRIAEDVAHRNGISKEDAFAAMTSGGHGISGGVDLQKSIAGKIFGIKGGWDAHIKYERASTNAYRAHEGYDKVVSAQEAEDFNKASQYVAQFARTHHFDDSHSEAASLSNQMGVDIREAENRSHNYDVSHTRAMRIAEAKHYVESKSEQITADLNQAFPSFVVSKVGSSHRDELFARPGDMSSIQELEGLAGAFVHAKREQLIAEYSPKESSSSMDAFYQSESQSLNQKSNNIGKNYQKNHDTLTDSAKTLDVGIANDKKNHLVNQVDTQVKKIHNDHKTNVTPSNPEHILKTKADRVNEYKEKEPDWKYDAATGVIPGHAVDKGKKTLSELFEGEKGHDN</sequence>
<feature type="transmembrane region" description="Helical" evidence="1">
    <location>
        <begin position="94"/>
        <end position="113"/>
    </location>
</feature>
<dbReference type="EMBL" id="LNXW01000011">
    <property type="protein sequence ID" value="KTC81750.1"/>
    <property type="molecule type" value="Genomic_DNA"/>
</dbReference>
<dbReference type="NCBIfam" id="NF010295">
    <property type="entry name" value="PRK13735.1"/>
    <property type="match status" value="1"/>
</dbReference>
<organism evidence="3 4">
    <name type="scientific">Legionella cherrii</name>
    <dbReference type="NCBI Taxonomy" id="28084"/>
    <lineage>
        <taxon>Bacteria</taxon>
        <taxon>Pseudomonadati</taxon>
        <taxon>Pseudomonadota</taxon>
        <taxon>Gammaproteobacteria</taxon>
        <taxon>Legionellales</taxon>
        <taxon>Legionellaceae</taxon>
        <taxon>Legionella</taxon>
    </lineage>
</organism>
<name>A0A0W0SEB6_9GAMM</name>